<dbReference type="InterPro" id="IPR006656">
    <property type="entry name" value="Mopterin_OxRdtase"/>
</dbReference>
<dbReference type="SUPFAM" id="SSF50692">
    <property type="entry name" value="ADC-like"/>
    <property type="match status" value="1"/>
</dbReference>
<dbReference type="Pfam" id="PF04879">
    <property type="entry name" value="Molybdop_Fe4S4"/>
    <property type="match status" value="1"/>
</dbReference>
<dbReference type="GO" id="GO:0043546">
    <property type="term" value="F:molybdopterin cofactor binding"/>
    <property type="evidence" value="ECO:0007669"/>
    <property type="project" value="InterPro"/>
</dbReference>
<dbReference type="GO" id="GO:0046872">
    <property type="term" value="F:metal ion binding"/>
    <property type="evidence" value="ECO:0007669"/>
    <property type="project" value="UniProtKB-KW"/>
</dbReference>
<dbReference type="EMBL" id="CP015124">
    <property type="protein sequence ID" value="ANP37185.1"/>
    <property type="molecule type" value="Genomic_DNA"/>
</dbReference>
<dbReference type="Pfam" id="PF00384">
    <property type="entry name" value="Molybdopterin"/>
    <property type="match status" value="1"/>
</dbReference>
<dbReference type="GO" id="GO:0016491">
    <property type="term" value="F:oxidoreductase activity"/>
    <property type="evidence" value="ECO:0007669"/>
    <property type="project" value="InterPro"/>
</dbReference>
<keyword evidence="4" id="KW-0411">Iron-sulfur</keyword>
<dbReference type="Gene3D" id="2.20.25.90">
    <property type="entry name" value="ADC-like domains"/>
    <property type="match status" value="1"/>
</dbReference>
<dbReference type="GO" id="GO:0051536">
    <property type="term" value="F:iron-sulfur cluster binding"/>
    <property type="evidence" value="ECO:0007669"/>
    <property type="project" value="UniProtKB-KW"/>
</dbReference>
<evidence type="ECO:0000256" key="4">
    <source>
        <dbReference type="ARBA" id="ARBA00023014"/>
    </source>
</evidence>
<evidence type="ECO:0000313" key="7">
    <source>
        <dbReference type="Proteomes" id="UP000092565"/>
    </source>
</evidence>
<dbReference type="PATRIC" id="fig|60890.4.peg.2225"/>
<dbReference type="SUPFAM" id="SSF53706">
    <property type="entry name" value="Formate dehydrogenase/DMSO reductase, domains 1-3"/>
    <property type="match status" value="1"/>
</dbReference>
<dbReference type="Gene3D" id="3.40.228.10">
    <property type="entry name" value="Dimethylsulfoxide Reductase, domain 2"/>
    <property type="match status" value="1"/>
</dbReference>
<dbReference type="SMART" id="SM00926">
    <property type="entry name" value="Molybdop_Fe4S4"/>
    <property type="match status" value="1"/>
</dbReference>
<dbReference type="Pfam" id="PF01568">
    <property type="entry name" value="Molydop_binding"/>
    <property type="match status" value="1"/>
</dbReference>
<reference evidence="6 7" key="1">
    <citation type="submission" date="2016-04" db="EMBL/GenBank/DDBJ databases">
        <authorList>
            <person name="Evans L.H."/>
            <person name="Alamgir A."/>
            <person name="Owens N."/>
            <person name="Weber N.D."/>
            <person name="Virtaneva K."/>
            <person name="Barbian K."/>
            <person name="Babar A."/>
            <person name="Rosenke K."/>
        </authorList>
    </citation>
    <scope>NUCLEOTIDE SEQUENCE [LARGE SCALE GENOMIC DNA]</scope>
    <source>
        <strain evidence="6 7">JL2886</strain>
    </source>
</reference>
<protein>
    <submittedName>
        <fullName evidence="6">Dehydrogenase</fullName>
    </submittedName>
</protein>
<evidence type="ECO:0000259" key="5">
    <source>
        <dbReference type="PROSITE" id="PS51669"/>
    </source>
</evidence>
<feature type="domain" description="4Fe-4S Mo/W bis-MGD-type" evidence="5">
    <location>
        <begin position="4"/>
        <end position="60"/>
    </location>
</feature>
<dbReference type="AlphaFoldDB" id="A0A1B0ZSP2"/>
<dbReference type="Gene3D" id="3.40.50.740">
    <property type="match status" value="1"/>
</dbReference>
<keyword evidence="2" id="KW-0479">Metal-binding</keyword>
<keyword evidence="7" id="KW-1185">Reference proteome</keyword>
<dbReference type="InterPro" id="IPR009010">
    <property type="entry name" value="Asp_de-COase-like_dom_sf"/>
</dbReference>
<dbReference type="PROSITE" id="PS51669">
    <property type="entry name" value="4FE4S_MOW_BIS_MGD"/>
    <property type="match status" value="1"/>
</dbReference>
<dbReference type="Gene3D" id="2.40.40.20">
    <property type="match status" value="1"/>
</dbReference>
<organism evidence="6 7">
    <name type="scientific">Phaeobacter gallaeciensis</name>
    <dbReference type="NCBI Taxonomy" id="60890"/>
    <lineage>
        <taxon>Bacteria</taxon>
        <taxon>Pseudomonadati</taxon>
        <taxon>Pseudomonadota</taxon>
        <taxon>Alphaproteobacteria</taxon>
        <taxon>Rhodobacterales</taxon>
        <taxon>Roseobacteraceae</taxon>
        <taxon>Phaeobacter</taxon>
    </lineage>
</organism>
<dbReference type="InterPro" id="IPR006657">
    <property type="entry name" value="MoPterin_dinucl-bd_dom"/>
</dbReference>
<dbReference type="InterPro" id="IPR006963">
    <property type="entry name" value="Mopterin_OxRdtase_4Fe-4S_dom"/>
</dbReference>
<dbReference type="InterPro" id="IPR050612">
    <property type="entry name" value="Prok_Mopterin_Oxidored"/>
</dbReference>
<proteinExistence type="inferred from homology"/>
<gene>
    <name evidence="6" type="ORF">JL2886_02296</name>
</gene>
<name>A0A1B0ZSP2_9RHOB</name>
<evidence type="ECO:0000256" key="2">
    <source>
        <dbReference type="ARBA" id="ARBA00022723"/>
    </source>
</evidence>
<evidence type="ECO:0000313" key="6">
    <source>
        <dbReference type="EMBL" id="ANP37185.1"/>
    </source>
</evidence>
<dbReference type="Proteomes" id="UP000092565">
    <property type="component" value="Chromosome"/>
</dbReference>
<accession>A0A1B0ZSP2</accession>
<dbReference type="CDD" id="cd02762">
    <property type="entry name" value="MopB_1"/>
    <property type="match status" value="1"/>
</dbReference>
<evidence type="ECO:0000256" key="3">
    <source>
        <dbReference type="ARBA" id="ARBA00023004"/>
    </source>
</evidence>
<comment type="similarity">
    <text evidence="1">Belongs to the prokaryotic molybdopterin-containing oxidoreductase family.</text>
</comment>
<sequence length="698" mass="75408">MSDQKTQFRTCNICEAMCGLIVTHTDTEVVSIKPNPDDPLSRGHICPKAIALQDFRTDPDRVTTPLKKVDGQFVPVSWEEALEYAATRIEEVQEAHGKDAVGVYLGNPNAHKFGNLLTLPRLVKALGTQNRYSSATADQIPHHVASIHMLGHPMLIPVPDVDRTDFMLIIGGNPLVSNGSMMTAPGFGKRMEELHARGGRSVVVDPRRTETAEKASAHLFIRPETDAFLLLALIHEVFATGLDSPGALDPVVRGRDALKQAVQPFTPDLAAKMTGIDADTIRSLAHDFARAGSAVSYARMGASTQSFGALCQWASNALNIVTGNFDSPGGAMFTTPALDYVGMTSRKGRVRSYPEKRSRVSGQPLYNGEFPVSVLAEEMETPGEGQIRAMVTVAGNPVLTAPNGLRIGAAMEQLDFMMSIDLHINDTTRHADLILPATVALEEHVYDMVFHSFAVRNTAAFAEPVFTPPNDNPQEWEVIARLAARLSGSNSIGPSPVETLTALLPRGYHGDRVTTDAMLGAETGAIDLGPLVESIADRLETPDGKLDLAPEVFLADLPRLLAFEPPVSDDYPLLMIGRRQVRSHNSWTQNSQRLVKGRNRCTVQMHPADANRLSIEDGMDVAVLSRVGQVTMPAEVTDEIAPGVVSIPQGWGQRQGKLTTATRVQTISINDLTDDTRIDPISGNAAFNGVPVAVKAIA</sequence>
<evidence type="ECO:0000256" key="1">
    <source>
        <dbReference type="ARBA" id="ARBA00010312"/>
    </source>
</evidence>
<keyword evidence="3" id="KW-0408">Iron</keyword>
<dbReference type="RefSeq" id="WP_065272043.1">
    <property type="nucleotide sequence ID" value="NZ_CP015124.1"/>
</dbReference>
<dbReference type="OrthoDB" id="9759518at2"/>
<dbReference type="PANTHER" id="PTHR43742:SF2">
    <property type="entry name" value="ASSIMILATORY NITRATE REDUCTASE CATALYTIC SUBUNIT"/>
    <property type="match status" value="1"/>
</dbReference>
<dbReference type="PANTHER" id="PTHR43742">
    <property type="entry name" value="TRIMETHYLAMINE-N-OXIDE REDUCTASE"/>
    <property type="match status" value="1"/>
</dbReference>